<keyword evidence="3" id="KW-1185">Reference proteome</keyword>
<name>A0A4Y7L476_PAPSO</name>
<evidence type="ECO:0000259" key="1">
    <source>
        <dbReference type="PROSITE" id="PS50172"/>
    </source>
</evidence>
<gene>
    <name evidence="2" type="ORF">C5167_003275</name>
</gene>
<dbReference type="GO" id="GO:0045944">
    <property type="term" value="P:positive regulation of transcription by RNA polymerase II"/>
    <property type="evidence" value="ECO:0007669"/>
    <property type="project" value="TreeGrafter"/>
</dbReference>
<feature type="domain" description="BRCT" evidence="1">
    <location>
        <begin position="692"/>
        <end position="792"/>
    </location>
</feature>
<dbReference type="AlphaFoldDB" id="A0A4Y7L476"/>
<dbReference type="GO" id="GO:0042393">
    <property type="term" value="F:histone binding"/>
    <property type="evidence" value="ECO:0007669"/>
    <property type="project" value="TreeGrafter"/>
</dbReference>
<feature type="domain" description="BRCT" evidence="1">
    <location>
        <begin position="570"/>
        <end position="672"/>
    </location>
</feature>
<dbReference type="InterPro" id="IPR036420">
    <property type="entry name" value="BRCT_dom_sf"/>
</dbReference>
<proteinExistence type="predicted"/>
<protein>
    <recommendedName>
        <fullName evidence="1">BRCT domain-containing protein</fullName>
    </recommendedName>
</protein>
<dbReference type="InterPro" id="IPR047252">
    <property type="entry name" value="TP53BP1-like"/>
</dbReference>
<dbReference type="PANTHER" id="PTHR15321">
    <property type="entry name" value="TUMOR SUPPRESSOR P53-BINDING PROTEIN 1"/>
    <property type="match status" value="1"/>
</dbReference>
<evidence type="ECO:0000313" key="2">
    <source>
        <dbReference type="EMBL" id="RZC79049.1"/>
    </source>
</evidence>
<dbReference type="PANTHER" id="PTHR15321:SF3">
    <property type="entry name" value="TP53-BINDING PROTEIN 1"/>
    <property type="match status" value="1"/>
</dbReference>
<organism evidence="2 3">
    <name type="scientific">Papaver somniferum</name>
    <name type="common">Opium poppy</name>
    <dbReference type="NCBI Taxonomy" id="3469"/>
    <lineage>
        <taxon>Eukaryota</taxon>
        <taxon>Viridiplantae</taxon>
        <taxon>Streptophyta</taxon>
        <taxon>Embryophyta</taxon>
        <taxon>Tracheophyta</taxon>
        <taxon>Spermatophyta</taxon>
        <taxon>Magnoliopsida</taxon>
        <taxon>Ranunculales</taxon>
        <taxon>Papaveraceae</taxon>
        <taxon>Papaveroideae</taxon>
        <taxon>Papaver</taxon>
    </lineage>
</organism>
<accession>A0A4Y7L476</accession>
<sequence length="811" mass="89881">MENKKGGVIATLATKSRMFSNRTRYLIRGDQIDKKKNQEQNDVDMNKDTIELSIAASEALVISEIVKGDSASFPVASVVDIALRVKQARNSVCSDGLDSISDFVATEVSESETDLLSDLDEDDMADAFDDVGLSAAQLDTMCCSSSVKKNECNSVQNIYLVLETPHVDNQYGCDGETQNVDAKPQLFDCNDICSENKFEDALAMGSNLSKCPGYAPQHMLWTDPCLDLNTHFHQLIHKNRSTLEEPKDVAAIVDVDMNTIKAVPKYFIGETSFFSESADVIQDENSVAMPGFLSQMASLPSVAYDGFCGTSRTTNSERIEVSQNICSSNSLADPLCSIVPCSISYTNTDVITTNQKITENGAGENWYTQLGWERSLRSTRGLHCRFPHGEDVFLNTNGEGSTVTCLRRLSSLKNYSTLGLSLAANSEEIADCFKPSHIKDSTKILFTEASACEYYYKDHDGPAIAEPTFLCLESKGQKFSNNTEVVNVESTARAELMEFKILNGCENLGREKKKVRFSEAEIILGESKSAHEMRSRITRTRKRSKGSGLQSDIRCEEVDTYLSSWKIKDKTKMIFQGLEFLLTGFTSQRQTKLGQLISKHGGFVLSEVPSPSRKMKGSKCKHRPLPIVISSRKSRTTKFLYGCAINAFLLKVNWLTDSVASGSVLPPQKYMIFSNQYGSKFASLGWPVCCNNKAGMFDGVGIMLHGRPGFCNKFAKVVKHGGGQLFKTLQWLIQSLETESISLGAIVAEDDSRTSRHLRKCASERRLQMMPVSWIVNSLHLGRLLPIEEKHQFSSLPKFRSPELFSATEQG</sequence>
<dbReference type="GO" id="GO:0000077">
    <property type="term" value="P:DNA damage checkpoint signaling"/>
    <property type="evidence" value="ECO:0007669"/>
    <property type="project" value="TreeGrafter"/>
</dbReference>
<dbReference type="Proteomes" id="UP000316621">
    <property type="component" value="Chromosome 9"/>
</dbReference>
<dbReference type="PROSITE" id="PS50172">
    <property type="entry name" value="BRCT"/>
    <property type="match status" value="2"/>
</dbReference>
<dbReference type="GO" id="GO:0005634">
    <property type="term" value="C:nucleus"/>
    <property type="evidence" value="ECO:0007669"/>
    <property type="project" value="TreeGrafter"/>
</dbReference>
<dbReference type="SMART" id="SM00292">
    <property type="entry name" value="BRCT"/>
    <property type="match status" value="1"/>
</dbReference>
<dbReference type="InterPro" id="IPR001357">
    <property type="entry name" value="BRCT_dom"/>
</dbReference>
<evidence type="ECO:0000313" key="3">
    <source>
        <dbReference type="Proteomes" id="UP000316621"/>
    </source>
</evidence>
<reference evidence="2 3" key="1">
    <citation type="journal article" date="2018" name="Science">
        <title>The opium poppy genome and morphinan production.</title>
        <authorList>
            <person name="Guo L."/>
            <person name="Winzer T."/>
            <person name="Yang X."/>
            <person name="Li Y."/>
            <person name="Ning Z."/>
            <person name="He Z."/>
            <person name="Teodor R."/>
            <person name="Lu Y."/>
            <person name="Bowser T.A."/>
            <person name="Graham I.A."/>
            <person name="Ye K."/>
        </authorList>
    </citation>
    <scope>NUCLEOTIDE SEQUENCE [LARGE SCALE GENOMIC DNA]</scope>
    <source>
        <strain evidence="3">cv. HN1</strain>
        <tissue evidence="2">Leaves</tissue>
    </source>
</reference>
<dbReference type="Gene3D" id="3.40.50.10190">
    <property type="entry name" value="BRCT domain"/>
    <property type="match status" value="2"/>
</dbReference>
<dbReference type="OMA" id="NNRAFTE"/>
<dbReference type="STRING" id="3469.A0A4Y7L476"/>
<dbReference type="SUPFAM" id="SSF52113">
    <property type="entry name" value="BRCT domain"/>
    <property type="match status" value="2"/>
</dbReference>
<dbReference type="Gramene" id="RZC79049">
    <property type="protein sequence ID" value="RZC79049"/>
    <property type="gene ID" value="C5167_003275"/>
</dbReference>
<dbReference type="EMBL" id="CM010723">
    <property type="protein sequence ID" value="RZC79049.1"/>
    <property type="molecule type" value="Genomic_DNA"/>
</dbReference>